<dbReference type="SUPFAM" id="SSF53649">
    <property type="entry name" value="Alkaline phosphatase-like"/>
    <property type="match status" value="1"/>
</dbReference>
<evidence type="ECO:0000313" key="1">
    <source>
        <dbReference type="EMBL" id="CAB4928156.1"/>
    </source>
</evidence>
<dbReference type="InterPro" id="IPR002591">
    <property type="entry name" value="Phosphodiest/P_Trfase"/>
</dbReference>
<dbReference type="Pfam" id="PF01663">
    <property type="entry name" value="Phosphodiest"/>
    <property type="match status" value="1"/>
</dbReference>
<dbReference type="Gene3D" id="3.40.720.10">
    <property type="entry name" value="Alkaline Phosphatase, subunit A"/>
    <property type="match status" value="1"/>
</dbReference>
<proteinExistence type="predicted"/>
<sequence>MTHQAGLVDVLGSAAAGLGVRGFTDTLGFGDVQHAVICLLDGLGWRLLQEHGEHAPTLTAAPGRSIDSVFPTTTPSALGSMGTGLLPGAHGLVGASFFLPETEQVLSPLHWDAATSPIAVQPEPTIFEVVGRQGVAVSSIGPVAYGESGLTRAVLRGAQYRPAEDIPQRVQALQSATSGTGRTLTYVYWAEVDRVGHASGVGSKAWHEAVRRADDLVAGLQSILPRDCAMLVTADHGMVNCPPSSRIAIESHPDLVADVLTIAGEPRVRHVYARPMHVGDVAARWAARLGEHARVFTRDEIVAEGLYGPTDDALAERIGDVVAVAQGSTSMTSRRDTRVSSLIGQHGALTAAEWQIPAVMFRGEAPG</sequence>
<dbReference type="PANTHER" id="PTHR10151">
    <property type="entry name" value="ECTONUCLEOTIDE PYROPHOSPHATASE/PHOSPHODIESTERASE"/>
    <property type="match status" value="1"/>
</dbReference>
<gene>
    <name evidence="1" type="ORF">UFOPK3772_00081</name>
</gene>
<dbReference type="PANTHER" id="PTHR10151:SF120">
    <property type="entry name" value="BIS(5'-ADENOSYL)-TRIPHOSPHATASE"/>
    <property type="match status" value="1"/>
</dbReference>
<dbReference type="EMBL" id="CAFBNE010000002">
    <property type="protein sequence ID" value="CAB4928156.1"/>
    <property type="molecule type" value="Genomic_DNA"/>
</dbReference>
<name>A0A6J7ICA6_9ZZZZ</name>
<protein>
    <submittedName>
        <fullName evidence="1">Unannotated protein</fullName>
    </submittedName>
</protein>
<organism evidence="1">
    <name type="scientific">freshwater metagenome</name>
    <dbReference type="NCBI Taxonomy" id="449393"/>
    <lineage>
        <taxon>unclassified sequences</taxon>
        <taxon>metagenomes</taxon>
        <taxon>ecological metagenomes</taxon>
    </lineage>
</organism>
<reference evidence="1" key="1">
    <citation type="submission" date="2020-05" db="EMBL/GenBank/DDBJ databases">
        <authorList>
            <person name="Chiriac C."/>
            <person name="Salcher M."/>
            <person name="Ghai R."/>
            <person name="Kavagutti S V."/>
        </authorList>
    </citation>
    <scope>NUCLEOTIDE SEQUENCE</scope>
</reference>
<accession>A0A6J7ICA6</accession>
<dbReference type="AlphaFoldDB" id="A0A6J7ICA6"/>
<dbReference type="InterPro" id="IPR017850">
    <property type="entry name" value="Alkaline_phosphatase_core_sf"/>
</dbReference>
<dbReference type="GO" id="GO:0016787">
    <property type="term" value="F:hydrolase activity"/>
    <property type="evidence" value="ECO:0007669"/>
    <property type="project" value="UniProtKB-ARBA"/>
</dbReference>